<organism evidence="2">
    <name type="scientific">Eremomyces bilateralis CBS 781.70</name>
    <dbReference type="NCBI Taxonomy" id="1392243"/>
    <lineage>
        <taxon>Eukaryota</taxon>
        <taxon>Fungi</taxon>
        <taxon>Dikarya</taxon>
        <taxon>Ascomycota</taxon>
        <taxon>Pezizomycotina</taxon>
        <taxon>Dothideomycetes</taxon>
        <taxon>Dothideomycetes incertae sedis</taxon>
        <taxon>Eremomycetales</taxon>
        <taxon>Eremomycetaceae</taxon>
        <taxon>Eremomyces</taxon>
    </lineage>
</organism>
<evidence type="ECO:0000313" key="2">
    <source>
        <dbReference type="EMBL" id="KAF1807889.1"/>
    </source>
</evidence>
<keyword evidence="1" id="KW-0732">Signal</keyword>
<keyword evidence="3" id="KW-1185">Reference proteome</keyword>
<dbReference type="RefSeq" id="XP_033529520.1">
    <property type="nucleotide sequence ID" value="XM_033681610.1"/>
</dbReference>
<name>A0A6G1FQC4_9PEZI</name>
<dbReference type="Proteomes" id="UP000504638">
    <property type="component" value="Unplaced"/>
</dbReference>
<protein>
    <recommendedName>
        <fullName evidence="5">NACHT-NTPase and P-loop NTPases N-terminal domain-containing protein</fullName>
    </recommendedName>
</protein>
<proteinExistence type="predicted"/>
<sequence>MAEALAIVGALAACLQLAKGFSELGKSIVAASQGIRYVPEYISELKDSAELFTISLRKLVRAAKKAYSDNKESTEARETAKAMDIIRSQGRKLKPKIYDLVRQVEGRLFSSTFSQLFSKLRVLFKQTGVQSLQNSLHRLMHTTHLLGSGIILDTLLARIKKLEDEDIPVSEDLRDEV</sequence>
<dbReference type="GeneID" id="54422180"/>
<evidence type="ECO:0000256" key="1">
    <source>
        <dbReference type="SAM" id="SignalP"/>
    </source>
</evidence>
<feature type="chain" id="PRO_5044631504" description="NACHT-NTPase and P-loop NTPases N-terminal domain-containing protein" evidence="1">
    <location>
        <begin position="21"/>
        <end position="177"/>
    </location>
</feature>
<reference evidence="4" key="3">
    <citation type="submission" date="2025-04" db="UniProtKB">
        <authorList>
            <consortium name="RefSeq"/>
        </authorList>
    </citation>
    <scope>IDENTIFICATION</scope>
    <source>
        <strain evidence="4">CBS 781.70</strain>
    </source>
</reference>
<evidence type="ECO:0000313" key="3">
    <source>
        <dbReference type="Proteomes" id="UP000504638"/>
    </source>
</evidence>
<evidence type="ECO:0008006" key="5">
    <source>
        <dbReference type="Google" id="ProtNLM"/>
    </source>
</evidence>
<reference evidence="4" key="2">
    <citation type="submission" date="2020-04" db="EMBL/GenBank/DDBJ databases">
        <authorList>
            <consortium name="NCBI Genome Project"/>
        </authorList>
    </citation>
    <scope>NUCLEOTIDE SEQUENCE</scope>
    <source>
        <strain evidence="4">CBS 781.70</strain>
    </source>
</reference>
<accession>A0A6G1FQC4</accession>
<gene>
    <name evidence="2 4" type="ORF">P152DRAFT_477796</name>
</gene>
<reference evidence="2 4" key="1">
    <citation type="submission" date="2020-01" db="EMBL/GenBank/DDBJ databases">
        <authorList>
            <consortium name="DOE Joint Genome Institute"/>
            <person name="Haridas S."/>
            <person name="Albert R."/>
            <person name="Binder M."/>
            <person name="Bloem J."/>
            <person name="Labutti K."/>
            <person name="Salamov A."/>
            <person name="Andreopoulos B."/>
            <person name="Baker S.E."/>
            <person name="Barry K."/>
            <person name="Bills G."/>
            <person name="Bluhm B.H."/>
            <person name="Cannon C."/>
            <person name="Castanera R."/>
            <person name="Culley D.E."/>
            <person name="Daum C."/>
            <person name="Ezra D."/>
            <person name="Gonzalez J.B."/>
            <person name="Henrissat B."/>
            <person name="Kuo A."/>
            <person name="Liang C."/>
            <person name="Lipzen A."/>
            <person name="Lutzoni F."/>
            <person name="Magnuson J."/>
            <person name="Mondo S."/>
            <person name="Nolan M."/>
            <person name="Ohm R."/>
            <person name="Pangilinan J."/>
            <person name="Park H.-J."/>
            <person name="Ramirez L."/>
            <person name="Alfaro M."/>
            <person name="Sun H."/>
            <person name="Tritt A."/>
            <person name="Yoshinaga Y."/>
            <person name="Zwiers L.-H."/>
            <person name="Turgeon B.G."/>
            <person name="Goodwin S.B."/>
            <person name="Spatafora J.W."/>
            <person name="Crous P.W."/>
            <person name="Grigoriev I.V."/>
        </authorList>
    </citation>
    <scope>NUCLEOTIDE SEQUENCE</scope>
    <source>
        <strain evidence="2 4">CBS 781.70</strain>
    </source>
</reference>
<evidence type="ECO:0000313" key="4">
    <source>
        <dbReference type="RefSeq" id="XP_033529520.1"/>
    </source>
</evidence>
<feature type="signal peptide" evidence="1">
    <location>
        <begin position="1"/>
        <end position="20"/>
    </location>
</feature>
<dbReference type="AlphaFoldDB" id="A0A6G1FQC4"/>
<dbReference type="EMBL" id="ML975204">
    <property type="protein sequence ID" value="KAF1807889.1"/>
    <property type="molecule type" value="Genomic_DNA"/>
</dbReference>